<organism evidence="10 11">
    <name type="scientific">Halogeometricum salsisoli</name>
    <dbReference type="NCBI Taxonomy" id="2950536"/>
    <lineage>
        <taxon>Archaea</taxon>
        <taxon>Methanobacteriati</taxon>
        <taxon>Methanobacteriota</taxon>
        <taxon>Stenosarchaea group</taxon>
        <taxon>Halobacteria</taxon>
        <taxon>Halobacteriales</taxon>
        <taxon>Haloferacaceae</taxon>
        <taxon>Halogeometricum</taxon>
    </lineage>
</organism>
<dbReference type="InterPro" id="IPR000700">
    <property type="entry name" value="PAS-assoc_C"/>
</dbReference>
<dbReference type="InterPro" id="IPR003018">
    <property type="entry name" value="GAF"/>
</dbReference>
<dbReference type="SMART" id="SM00091">
    <property type="entry name" value="PAS"/>
    <property type="match status" value="2"/>
</dbReference>
<evidence type="ECO:0000313" key="11">
    <source>
        <dbReference type="Proteomes" id="UP001257060"/>
    </source>
</evidence>
<dbReference type="CDD" id="cd00130">
    <property type="entry name" value="PAS"/>
    <property type="match status" value="1"/>
</dbReference>
<dbReference type="InterPro" id="IPR029016">
    <property type="entry name" value="GAF-like_dom_sf"/>
</dbReference>
<dbReference type="Pfam" id="PF13185">
    <property type="entry name" value="GAF_2"/>
    <property type="match status" value="1"/>
</dbReference>
<dbReference type="InterPro" id="IPR036890">
    <property type="entry name" value="HATPase_C_sf"/>
</dbReference>
<dbReference type="SUPFAM" id="SSF55785">
    <property type="entry name" value="PYP-like sensor domain (PAS domain)"/>
    <property type="match status" value="3"/>
</dbReference>
<reference evidence="10 11" key="1">
    <citation type="submission" date="2022-06" db="EMBL/GenBank/DDBJ databases">
        <title>Halogeometricum sp. a new haloarchaeum isolate from saline soil.</title>
        <authorList>
            <person name="Strakova D."/>
            <person name="Galisteo C."/>
            <person name="Sanchez-Porro C."/>
            <person name="Ventosa A."/>
        </authorList>
    </citation>
    <scope>NUCLEOTIDE SEQUENCE [LARGE SCALE GENOMIC DNA]</scope>
    <source>
        <strain evidence="10 11">S1BR25-6</strain>
    </source>
</reference>
<keyword evidence="3" id="KW-0808">Transferase</keyword>
<feature type="domain" description="PAS" evidence="8">
    <location>
        <begin position="22"/>
        <end position="86"/>
    </location>
</feature>
<dbReference type="PANTHER" id="PTHR42878">
    <property type="entry name" value="TWO-COMPONENT HISTIDINE KINASE"/>
    <property type="match status" value="1"/>
</dbReference>
<evidence type="ECO:0000256" key="5">
    <source>
        <dbReference type="ARBA" id="ARBA00023136"/>
    </source>
</evidence>
<dbReference type="InterPro" id="IPR000014">
    <property type="entry name" value="PAS"/>
</dbReference>
<dbReference type="NCBIfam" id="TIGR00229">
    <property type="entry name" value="sensory_box"/>
    <property type="match status" value="1"/>
</dbReference>
<feature type="compositionally biased region" description="Acidic residues" evidence="6">
    <location>
        <begin position="953"/>
        <end position="983"/>
    </location>
</feature>
<dbReference type="SUPFAM" id="SSF55781">
    <property type="entry name" value="GAF domain-like"/>
    <property type="match status" value="2"/>
</dbReference>
<keyword evidence="11" id="KW-1185">Reference proteome</keyword>
<dbReference type="Proteomes" id="UP001257060">
    <property type="component" value="Unassembled WGS sequence"/>
</dbReference>
<gene>
    <name evidence="10" type="ORF">NDI76_05355</name>
</gene>
<dbReference type="SMART" id="SM00387">
    <property type="entry name" value="HATPase_c"/>
    <property type="match status" value="1"/>
</dbReference>
<name>A0ABU2GCG9_9EURY</name>
<accession>A0ABU2GCG9</accession>
<dbReference type="Gene3D" id="3.30.565.10">
    <property type="entry name" value="Histidine kinase-like ATPase, C-terminal domain"/>
    <property type="match status" value="1"/>
</dbReference>
<dbReference type="PANTHER" id="PTHR42878:SF15">
    <property type="entry name" value="BACTERIOPHYTOCHROME"/>
    <property type="match status" value="1"/>
</dbReference>
<dbReference type="RefSeq" id="WP_310922978.1">
    <property type="nucleotide sequence ID" value="NZ_JAMQOP010000001.1"/>
</dbReference>
<dbReference type="PROSITE" id="PS50109">
    <property type="entry name" value="HIS_KIN"/>
    <property type="match status" value="1"/>
</dbReference>
<evidence type="ECO:0000259" key="8">
    <source>
        <dbReference type="PROSITE" id="PS50112"/>
    </source>
</evidence>
<feature type="domain" description="PAC" evidence="9">
    <location>
        <begin position="199"/>
        <end position="261"/>
    </location>
</feature>
<evidence type="ECO:0000313" key="10">
    <source>
        <dbReference type="EMBL" id="MDS0298161.1"/>
    </source>
</evidence>
<dbReference type="InterPro" id="IPR005467">
    <property type="entry name" value="His_kinase_dom"/>
</dbReference>
<comment type="caution">
    <text evidence="10">The sequence shown here is derived from an EMBL/GenBank/DDBJ whole genome shotgun (WGS) entry which is preliminary data.</text>
</comment>
<dbReference type="InterPro" id="IPR003594">
    <property type="entry name" value="HATPase_dom"/>
</dbReference>
<comment type="catalytic activity">
    <reaction evidence="1">
        <text>ATP + protein L-histidine = ADP + protein N-phospho-L-histidine.</text>
        <dbReference type="EC" id="2.7.13.3"/>
    </reaction>
</comment>
<evidence type="ECO:0000256" key="2">
    <source>
        <dbReference type="ARBA" id="ARBA00012438"/>
    </source>
</evidence>
<dbReference type="InterPro" id="IPR035965">
    <property type="entry name" value="PAS-like_dom_sf"/>
</dbReference>
<proteinExistence type="predicted"/>
<dbReference type="EC" id="2.7.13.3" evidence="2"/>
<keyword evidence="5" id="KW-0472">Membrane</keyword>
<evidence type="ECO:0000256" key="4">
    <source>
        <dbReference type="ARBA" id="ARBA00022777"/>
    </source>
</evidence>
<sequence>MHTGPPGGDDASAERVISEPAEILERVSDAFYALDAEWRFRYVNERATELLGRSEEDLLGRSVWETFPEAAETALWTEYHEAMQTQDSTNFEIYYESLGGWFEVNAHPSETGLSVYFRDVTAEKERERRLAETRRRYRTLVDNFPNGSVTLFDHDLRLLVTGGDIDKLDGVRPDRLVAFESDELAGERLSEVVYPEAFEEIEPHYRATLEGETRTFLLPVDDRIHRVRTVPVRGDDGDVLAGLAISQDVTERFEKQRELETRSHQQEVVAELGRLALEHPPLDDLFDRATEAVAETLDNDYCKVLDLSDDGRELLLRSGIGWKPGHVGEASVANDENTQAGYTLLSADPVVVTDLGAEARFSGPDLLVDHDVVSGISTIIGPIDDPWGILGTHDTEERSFTEYDVDFVQSVANILATAIDHHEFERERQAQREQLAALNDLNSLVQQISESAVRQSSREEIEGLLCETVAASDSYVFAWIGEADEETGEVVCRYESGVENYLSNIELSLDGPGRDGPTVQALLTGETQVVQDVDESANYASWRGHARAYGYRSSAAIPIAFGEDRYGVLNVYSERPGAFGTEERTALSRLGTIVGHALRSVERDRQLRESERRYRTLAENIPNGAVALVDTDLTYLLAAGSNFDDADLDPADVEGTHIDDVTFLPRPVLESVNDALRAALAGETRTVRAELEDRVVEFRTVPVHDEGGEEIRAAMILSQDITERVRREEDLEHERERLELMNRLIRHNLLNSLNVVDARLEFVEEKVDDSVAEHLATARKRTDSMIELVQTIRSLMNAIVEADDVALEPVSLDESIRAELAATRELYPDAELVYEGPTGVTVVANELLGEVVENLLVNAVQHNDKPIPRVTVDVDVEEETVALVVADNGPGVDPDLESRIFDKGTKGFESPGTGFGLHLVREIVEAYGGDVSVENRPEEGAVFRVVLPRAWEDPEDTDGEADTDADADSGSESESDSESEAGS</sequence>
<evidence type="ECO:0000259" key="7">
    <source>
        <dbReference type="PROSITE" id="PS50109"/>
    </source>
</evidence>
<protein>
    <recommendedName>
        <fullName evidence="2">histidine kinase</fullName>
        <ecNumber evidence="2">2.7.13.3</ecNumber>
    </recommendedName>
</protein>
<dbReference type="Pfam" id="PF08448">
    <property type="entry name" value="PAS_4"/>
    <property type="match status" value="3"/>
</dbReference>
<dbReference type="PROSITE" id="PS50112">
    <property type="entry name" value="PAS"/>
    <property type="match status" value="1"/>
</dbReference>
<dbReference type="InterPro" id="IPR013656">
    <property type="entry name" value="PAS_4"/>
</dbReference>
<evidence type="ECO:0000256" key="3">
    <source>
        <dbReference type="ARBA" id="ARBA00022679"/>
    </source>
</evidence>
<dbReference type="Gene3D" id="3.30.450.40">
    <property type="match status" value="2"/>
</dbReference>
<dbReference type="EMBL" id="JAMQOP010000001">
    <property type="protein sequence ID" value="MDS0298161.1"/>
    <property type="molecule type" value="Genomic_DNA"/>
</dbReference>
<dbReference type="Gene3D" id="3.30.450.20">
    <property type="entry name" value="PAS domain"/>
    <property type="match status" value="3"/>
</dbReference>
<feature type="domain" description="PAC" evidence="9">
    <location>
        <begin position="680"/>
        <end position="733"/>
    </location>
</feature>
<feature type="domain" description="Histidine kinase" evidence="7">
    <location>
        <begin position="744"/>
        <end position="951"/>
    </location>
</feature>
<dbReference type="Pfam" id="PF02518">
    <property type="entry name" value="HATPase_c"/>
    <property type="match status" value="1"/>
</dbReference>
<dbReference type="SMART" id="SM00065">
    <property type="entry name" value="GAF"/>
    <property type="match status" value="2"/>
</dbReference>
<evidence type="ECO:0000256" key="1">
    <source>
        <dbReference type="ARBA" id="ARBA00000085"/>
    </source>
</evidence>
<evidence type="ECO:0000256" key="6">
    <source>
        <dbReference type="SAM" id="MobiDB-lite"/>
    </source>
</evidence>
<dbReference type="InterPro" id="IPR050351">
    <property type="entry name" value="BphY/WalK/GraS-like"/>
</dbReference>
<keyword evidence="4" id="KW-0418">Kinase</keyword>
<dbReference type="PROSITE" id="PS50113">
    <property type="entry name" value="PAC"/>
    <property type="match status" value="2"/>
</dbReference>
<dbReference type="PRINTS" id="PR00344">
    <property type="entry name" value="BCTRLSENSOR"/>
</dbReference>
<dbReference type="SUPFAM" id="SSF55874">
    <property type="entry name" value="ATPase domain of HSP90 chaperone/DNA topoisomerase II/histidine kinase"/>
    <property type="match status" value="1"/>
</dbReference>
<dbReference type="InterPro" id="IPR004358">
    <property type="entry name" value="Sig_transdc_His_kin-like_C"/>
</dbReference>
<evidence type="ECO:0000259" key="9">
    <source>
        <dbReference type="PROSITE" id="PS50113"/>
    </source>
</evidence>
<feature type="region of interest" description="Disordered" evidence="6">
    <location>
        <begin position="948"/>
        <end position="983"/>
    </location>
</feature>
<dbReference type="Pfam" id="PF01590">
    <property type="entry name" value="GAF"/>
    <property type="match status" value="1"/>
</dbReference>